<comment type="caution">
    <text evidence="2">The sequence shown here is derived from an EMBL/GenBank/DDBJ whole genome shotgun (WGS) entry which is preliminary data.</text>
</comment>
<keyword evidence="3" id="KW-1185">Reference proteome</keyword>
<feature type="chain" id="PRO_5042111304" evidence="1">
    <location>
        <begin position="21"/>
        <end position="77"/>
    </location>
</feature>
<organism evidence="2 3">
    <name type="scientific">Ditylenchus destructor</name>
    <dbReference type="NCBI Taxonomy" id="166010"/>
    <lineage>
        <taxon>Eukaryota</taxon>
        <taxon>Metazoa</taxon>
        <taxon>Ecdysozoa</taxon>
        <taxon>Nematoda</taxon>
        <taxon>Chromadorea</taxon>
        <taxon>Rhabditida</taxon>
        <taxon>Tylenchina</taxon>
        <taxon>Tylenchomorpha</taxon>
        <taxon>Sphaerularioidea</taxon>
        <taxon>Anguinidae</taxon>
        <taxon>Anguininae</taxon>
        <taxon>Ditylenchus</taxon>
    </lineage>
</organism>
<proteinExistence type="predicted"/>
<dbReference type="EMBL" id="JAKKPZ010000140">
    <property type="protein sequence ID" value="KAI1700581.1"/>
    <property type="molecule type" value="Genomic_DNA"/>
</dbReference>
<name>A0AAD4MNN3_9BILA</name>
<dbReference type="Proteomes" id="UP001201812">
    <property type="component" value="Unassembled WGS sequence"/>
</dbReference>
<dbReference type="AlphaFoldDB" id="A0AAD4MNN3"/>
<keyword evidence="1" id="KW-0732">Signal</keyword>
<accession>A0AAD4MNN3</accession>
<protein>
    <submittedName>
        <fullName evidence="2">Uncharacterized protein</fullName>
    </submittedName>
</protein>
<feature type="signal peptide" evidence="1">
    <location>
        <begin position="1"/>
        <end position="20"/>
    </location>
</feature>
<evidence type="ECO:0000256" key="1">
    <source>
        <dbReference type="SAM" id="SignalP"/>
    </source>
</evidence>
<sequence length="77" mass="8528">MPFRSIVVFLLGALNGFAGAMSLMATDDHSAILGHLMADPIWFDENGMQDVLAGAEWVMKFLTIQAILKQHIRRSPN</sequence>
<gene>
    <name evidence="2" type="ORF">DdX_16611</name>
</gene>
<reference evidence="2" key="1">
    <citation type="submission" date="2022-01" db="EMBL/GenBank/DDBJ databases">
        <title>Genome Sequence Resource for Two Populations of Ditylenchus destructor, the Migratory Endoparasitic Phytonematode.</title>
        <authorList>
            <person name="Zhang H."/>
            <person name="Lin R."/>
            <person name="Xie B."/>
        </authorList>
    </citation>
    <scope>NUCLEOTIDE SEQUENCE</scope>
    <source>
        <strain evidence="2">BazhouSP</strain>
    </source>
</reference>
<evidence type="ECO:0000313" key="2">
    <source>
        <dbReference type="EMBL" id="KAI1700581.1"/>
    </source>
</evidence>
<evidence type="ECO:0000313" key="3">
    <source>
        <dbReference type="Proteomes" id="UP001201812"/>
    </source>
</evidence>